<evidence type="ECO:0000313" key="16">
    <source>
        <dbReference type="Proteomes" id="UP001558652"/>
    </source>
</evidence>
<reference evidence="15 16" key="1">
    <citation type="submission" date="2024-07" db="EMBL/GenBank/DDBJ databases">
        <title>Chromosome-level genome assembly of the water stick insect Ranatra chinensis (Heteroptera: Nepidae).</title>
        <authorList>
            <person name="Liu X."/>
        </authorList>
    </citation>
    <scope>NUCLEOTIDE SEQUENCE [LARGE SCALE GENOMIC DNA]</scope>
    <source>
        <strain evidence="15">Cailab_2021Rc</strain>
        <tissue evidence="15">Muscle</tissue>
    </source>
</reference>
<dbReference type="EMBL" id="JBFDAA010000004">
    <property type="protein sequence ID" value="KAL1138196.1"/>
    <property type="molecule type" value="Genomic_DNA"/>
</dbReference>
<keyword evidence="7" id="KW-0472">Membrane</keyword>
<evidence type="ECO:0000256" key="7">
    <source>
        <dbReference type="ARBA" id="ARBA00023136"/>
    </source>
</evidence>
<name>A0ABD0YQE5_9HEMI</name>
<dbReference type="InterPro" id="IPR001932">
    <property type="entry name" value="PPM-type_phosphatase-like_dom"/>
</dbReference>
<evidence type="ECO:0000256" key="5">
    <source>
        <dbReference type="ARBA" id="ARBA00022824"/>
    </source>
</evidence>
<evidence type="ECO:0000256" key="11">
    <source>
        <dbReference type="ARBA" id="ARBA00074232"/>
    </source>
</evidence>
<dbReference type="InterPro" id="IPR015655">
    <property type="entry name" value="PP2C"/>
</dbReference>
<evidence type="ECO:0000256" key="4">
    <source>
        <dbReference type="ARBA" id="ARBA00022553"/>
    </source>
</evidence>
<feature type="domain" description="PPM-type phosphatase" evidence="14">
    <location>
        <begin position="20"/>
        <end position="355"/>
    </location>
</feature>
<evidence type="ECO:0000256" key="2">
    <source>
        <dbReference type="ARBA" id="ARBA00004514"/>
    </source>
</evidence>
<protein>
    <recommendedName>
        <fullName evidence="11">TGF-beta-activated kinase 1 and MAP3K7-binding protein 1</fullName>
    </recommendedName>
    <alternativeName>
        <fullName evidence="12">Mitogen-activated protein kinase kinase kinase 7-interacting protein 1</fullName>
    </alternativeName>
    <alternativeName>
        <fullName evidence="13">TGF-beta-activated kinase 1-binding protein 1</fullName>
    </alternativeName>
</protein>
<evidence type="ECO:0000256" key="13">
    <source>
        <dbReference type="ARBA" id="ARBA00080658"/>
    </source>
</evidence>
<comment type="subunit">
    <text evidence="10">Interacts with XIAP and BIRC7. Interacts with TRAF6 and MAP3K7; during IL-1 signaling. Identified in the TRIKA2 complex composed of MAP3K7, TAB1 and TAB2. Interacts with TRAF6 and MAPK14; these interactions allow MAPK14 autophosphorylation. Interacts with STING1; interaction takes place following cGAMP activation and promotes TAB1 recruitment to the endoplasmic reticulum, triggering MAP3K7/TAK1 activation and STING1 phosphorylation.</text>
</comment>
<evidence type="ECO:0000259" key="14">
    <source>
        <dbReference type="PROSITE" id="PS51746"/>
    </source>
</evidence>
<evidence type="ECO:0000313" key="15">
    <source>
        <dbReference type="EMBL" id="KAL1138196.1"/>
    </source>
</evidence>
<dbReference type="GO" id="GO:0008047">
    <property type="term" value="F:enzyme activator activity"/>
    <property type="evidence" value="ECO:0007669"/>
    <property type="project" value="UniProtKB-ARBA"/>
</dbReference>
<dbReference type="Pfam" id="PF00481">
    <property type="entry name" value="PP2C"/>
    <property type="match status" value="1"/>
</dbReference>
<evidence type="ECO:0000256" key="6">
    <source>
        <dbReference type="ARBA" id="ARBA00022843"/>
    </source>
</evidence>
<organism evidence="15 16">
    <name type="scientific">Ranatra chinensis</name>
    <dbReference type="NCBI Taxonomy" id="642074"/>
    <lineage>
        <taxon>Eukaryota</taxon>
        <taxon>Metazoa</taxon>
        <taxon>Ecdysozoa</taxon>
        <taxon>Arthropoda</taxon>
        <taxon>Hexapoda</taxon>
        <taxon>Insecta</taxon>
        <taxon>Pterygota</taxon>
        <taxon>Neoptera</taxon>
        <taxon>Paraneoptera</taxon>
        <taxon>Hemiptera</taxon>
        <taxon>Heteroptera</taxon>
        <taxon>Panheteroptera</taxon>
        <taxon>Nepomorpha</taxon>
        <taxon>Nepidae</taxon>
        <taxon>Ranatrinae</taxon>
        <taxon>Ranatra</taxon>
    </lineage>
</organism>
<dbReference type="FunFam" id="3.60.40.10:FF:000014">
    <property type="entry name" value="TGF-beta-activated kinase 1 and MAP3K7-binding protein 1-like"/>
    <property type="match status" value="1"/>
</dbReference>
<accession>A0ABD0YQE5</accession>
<dbReference type="PANTHER" id="PTHR13832:SF533">
    <property type="entry name" value="TGF-BETA-ACTIVATED KINASE 1 AND MAP3K7-BINDING PROTEIN 1"/>
    <property type="match status" value="1"/>
</dbReference>
<keyword evidence="6" id="KW-0832">Ubl conjugation</keyword>
<proteinExistence type="predicted"/>
<dbReference type="Proteomes" id="UP001558652">
    <property type="component" value="Unassembled WGS sequence"/>
</dbReference>
<dbReference type="SUPFAM" id="SSF81606">
    <property type="entry name" value="PP2C-like"/>
    <property type="match status" value="1"/>
</dbReference>
<dbReference type="PROSITE" id="PS51746">
    <property type="entry name" value="PPM_2"/>
    <property type="match status" value="1"/>
</dbReference>
<keyword evidence="5" id="KW-0256">Endoplasmic reticulum</keyword>
<evidence type="ECO:0000256" key="3">
    <source>
        <dbReference type="ARBA" id="ARBA00022490"/>
    </source>
</evidence>
<comment type="subcellular location">
    <subcellularLocation>
        <location evidence="2">Cytoplasm</location>
        <location evidence="2">Cytosol</location>
    </subcellularLocation>
    <subcellularLocation>
        <location evidence="1">Endoplasmic reticulum membrane</location>
        <topology evidence="1">Peripheral membrane protein</topology>
        <orientation evidence="1">Cytoplasmic side</orientation>
    </subcellularLocation>
</comment>
<dbReference type="CDD" id="cd00143">
    <property type="entry name" value="PP2Cc"/>
    <property type="match status" value="1"/>
</dbReference>
<comment type="caution">
    <text evidence="15">The sequence shown here is derived from an EMBL/GenBank/DDBJ whole genome shotgun (WGS) entry which is preliminary data.</text>
</comment>
<comment type="function">
    <text evidence="9">Key adapter protein that plays an essential role in JNK and NF-kappa-B activation and proinflammatory cytokines production in response to stimulation with TLRs and cytokines. Mechanistically, associates with the catalytic domain of MAP3K7/TAK1 to trigger MAP3K7/TAK1 autophosphorylation leading to its full activation. Similarly, associates with MAPK14 and triggers its autophosphorylation and subsequent activation. In turn, MAPK14 phosphorylates TAB1 and inhibits MAP3K7/TAK1 activation in a feedback control mechanism. Also plays a role in recruiting MAPK14 to the TAK1 complex for the phosphorylation of the TAB2 and TAB3 regulatory subunits.</text>
</comment>
<evidence type="ECO:0000256" key="9">
    <source>
        <dbReference type="ARBA" id="ARBA00057862"/>
    </source>
</evidence>
<dbReference type="GO" id="GO:0007165">
    <property type="term" value="P:signal transduction"/>
    <property type="evidence" value="ECO:0007669"/>
    <property type="project" value="UniProtKB-ARBA"/>
</dbReference>
<dbReference type="GO" id="GO:1902533">
    <property type="term" value="P:positive regulation of intracellular signal transduction"/>
    <property type="evidence" value="ECO:0007669"/>
    <property type="project" value="UniProtKB-ARBA"/>
</dbReference>
<dbReference type="AlphaFoldDB" id="A0ABD0YQE5"/>
<dbReference type="Gene3D" id="3.60.40.10">
    <property type="entry name" value="PPM-type phosphatase domain"/>
    <property type="match status" value="1"/>
</dbReference>
<dbReference type="GO" id="GO:0005829">
    <property type="term" value="C:cytosol"/>
    <property type="evidence" value="ECO:0007669"/>
    <property type="project" value="UniProtKB-SubCell"/>
</dbReference>
<dbReference type="InterPro" id="IPR036457">
    <property type="entry name" value="PPM-type-like_dom_sf"/>
</dbReference>
<evidence type="ECO:0000256" key="8">
    <source>
        <dbReference type="ARBA" id="ARBA00023180"/>
    </source>
</evidence>
<keyword evidence="3" id="KW-0963">Cytoplasm</keyword>
<evidence type="ECO:0000256" key="10">
    <source>
        <dbReference type="ARBA" id="ARBA00062935"/>
    </source>
</evidence>
<evidence type="ECO:0000256" key="1">
    <source>
        <dbReference type="ARBA" id="ARBA00004397"/>
    </source>
</evidence>
<dbReference type="PANTHER" id="PTHR13832">
    <property type="entry name" value="PROTEIN PHOSPHATASE 2C"/>
    <property type="match status" value="1"/>
</dbReference>
<sequence length="403" mass="45336">MSFQSTHSWTDDLPLCSFSGVGYATNKIYLEGMHRQEEHVYEDNYFRCNKDNVCLYMVFDGHEGIDATSFAYSGLAAELLLDQLNGKNTDEEIKEVLRQAFLAVENSYLASLDDKVAERTGLQYEIPEELTPYEVFQKYPRVVQKLRALNSELSCGTAVVLALVLGERLFVANVGNSRALLCRTDENGVLRVIQLSVDHDLSNEDEILRLYNLGLRIEKSHGFRLGNQENTRCLGNYLVKGGYKEFEELACATEEPVIAEPEIHGGIQIDESCMFLLLMSSGLYKSLEEVKETEQVNKEIAQMVVSEFRVQTTLTGVAQAVVDKIVRLHHDKFMSPGGGTKSSKRPDITLLVRNFNHQMPNAAGSQFTSSPVTLSPNSQGTLHISFVYIYSEECWLNHFLTDD</sequence>
<evidence type="ECO:0000256" key="12">
    <source>
        <dbReference type="ARBA" id="ARBA00080486"/>
    </source>
</evidence>
<gene>
    <name evidence="15" type="ORF">AAG570_009888</name>
</gene>
<keyword evidence="8" id="KW-0325">Glycoprotein</keyword>
<keyword evidence="4" id="KW-0597">Phosphoprotein</keyword>
<keyword evidence="16" id="KW-1185">Reference proteome</keyword>
<dbReference type="SMART" id="SM00332">
    <property type="entry name" value="PP2Cc"/>
    <property type="match status" value="1"/>
</dbReference>
<dbReference type="GO" id="GO:0005789">
    <property type="term" value="C:endoplasmic reticulum membrane"/>
    <property type="evidence" value="ECO:0007669"/>
    <property type="project" value="UniProtKB-SubCell"/>
</dbReference>